<gene>
    <name evidence="1" type="ORF">LTR77_007485</name>
</gene>
<accession>A0AAV9P4W1</accession>
<dbReference type="GeneID" id="89928821"/>
<dbReference type="EMBL" id="JAVRRT010000011">
    <property type="protein sequence ID" value="KAK5167786.1"/>
    <property type="molecule type" value="Genomic_DNA"/>
</dbReference>
<dbReference type="PANTHER" id="PTHR43329">
    <property type="entry name" value="EPOXIDE HYDROLASE"/>
    <property type="match status" value="1"/>
</dbReference>
<organism evidence="1 2">
    <name type="scientific">Saxophila tyrrhenica</name>
    <dbReference type="NCBI Taxonomy" id="1690608"/>
    <lineage>
        <taxon>Eukaryota</taxon>
        <taxon>Fungi</taxon>
        <taxon>Dikarya</taxon>
        <taxon>Ascomycota</taxon>
        <taxon>Pezizomycotina</taxon>
        <taxon>Dothideomycetes</taxon>
        <taxon>Dothideomycetidae</taxon>
        <taxon>Mycosphaerellales</taxon>
        <taxon>Extremaceae</taxon>
        <taxon>Saxophila</taxon>
    </lineage>
</organism>
<sequence length="280" mass="31248">MGLAQCSAVCMGTLNRPTCQFFLPKQAHLSCLTRLIRWRHIVPQLKDKISLFIPELPGYGFSSLPPKSDKRTVGNLIFEALQDVFGKDRPVIYCGHDRGARVGHRLIVDNNPAHNIKSAILMDIVPTLEQFRAFANPKAVIEQMGGGYWTEANLARVKGGNEQGIASFKKDGAWDHYCYQFSMPDCISGSCADYQAGATIDVEEQEADQEAGRMLKIPTFVIYSASNLGRMHDVPEVWEKWNDGELKTYGVPDGYGHFLPEECPDIIAQKVIERIDDVGK</sequence>
<reference evidence="1 2" key="1">
    <citation type="submission" date="2023-08" db="EMBL/GenBank/DDBJ databases">
        <title>Black Yeasts Isolated from many extreme environments.</title>
        <authorList>
            <person name="Coleine C."/>
            <person name="Stajich J.E."/>
            <person name="Selbmann L."/>
        </authorList>
    </citation>
    <scope>NUCLEOTIDE SEQUENCE [LARGE SCALE GENOMIC DNA]</scope>
    <source>
        <strain evidence="1 2">CCFEE 5935</strain>
    </source>
</reference>
<dbReference type="AlphaFoldDB" id="A0AAV9P4W1"/>
<proteinExistence type="predicted"/>
<protein>
    <recommendedName>
        <fullName evidence="3">AB hydrolase-1 domain-containing protein</fullName>
    </recommendedName>
</protein>
<dbReference type="Gene3D" id="3.40.50.1820">
    <property type="entry name" value="alpha/beta hydrolase"/>
    <property type="match status" value="1"/>
</dbReference>
<keyword evidence="2" id="KW-1185">Reference proteome</keyword>
<dbReference type="InterPro" id="IPR029058">
    <property type="entry name" value="AB_hydrolase_fold"/>
</dbReference>
<dbReference type="SUPFAM" id="SSF53474">
    <property type="entry name" value="alpha/beta-Hydrolases"/>
    <property type="match status" value="1"/>
</dbReference>
<name>A0AAV9P4W1_9PEZI</name>
<evidence type="ECO:0008006" key="3">
    <source>
        <dbReference type="Google" id="ProtNLM"/>
    </source>
</evidence>
<comment type="caution">
    <text evidence="1">The sequence shown here is derived from an EMBL/GenBank/DDBJ whole genome shotgun (WGS) entry which is preliminary data.</text>
</comment>
<dbReference type="Proteomes" id="UP001337655">
    <property type="component" value="Unassembled WGS sequence"/>
</dbReference>
<dbReference type="RefSeq" id="XP_064657492.1">
    <property type="nucleotide sequence ID" value="XM_064804722.1"/>
</dbReference>
<evidence type="ECO:0000313" key="2">
    <source>
        <dbReference type="Proteomes" id="UP001337655"/>
    </source>
</evidence>
<evidence type="ECO:0000313" key="1">
    <source>
        <dbReference type="EMBL" id="KAK5167786.1"/>
    </source>
</evidence>